<dbReference type="Pfam" id="PF14322">
    <property type="entry name" value="SusD-like_3"/>
    <property type="match status" value="1"/>
</dbReference>
<dbReference type="Pfam" id="PF07980">
    <property type="entry name" value="SusD_RagB"/>
    <property type="match status" value="1"/>
</dbReference>
<dbReference type="InterPro" id="IPR011990">
    <property type="entry name" value="TPR-like_helical_dom_sf"/>
</dbReference>
<accession>A0ABR8Y407</accession>
<keyword evidence="9" id="KW-1185">Reference proteome</keyword>
<dbReference type="RefSeq" id="WP_191762713.1">
    <property type="nucleotide sequence ID" value="NZ_JACSPP010000001.1"/>
</dbReference>
<protein>
    <submittedName>
        <fullName evidence="8">RagB/SusD family nutrient uptake outer membrane protein</fullName>
    </submittedName>
</protein>
<dbReference type="SUPFAM" id="SSF48452">
    <property type="entry name" value="TPR-like"/>
    <property type="match status" value="1"/>
</dbReference>
<gene>
    <name evidence="8" type="ORF">H9625_00495</name>
</gene>
<evidence type="ECO:0000259" key="7">
    <source>
        <dbReference type="Pfam" id="PF14322"/>
    </source>
</evidence>
<keyword evidence="5" id="KW-0998">Cell outer membrane</keyword>
<comment type="subcellular location">
    <subcellularLocation>
        <location evidence="1">Cell outer membrane</location>
    </subcellularLocation>
</comment>
<comment type="caution">
    <text evidence="8">The sequence shown here is derived from an EMBL/GenBank/DDBJ whole genome shotgun (WGS) entry which is preliminary data.</text>
</comment>
<evidence type="ECO:0000256" key="5">
    <source>
        <dbReference type="ARBA" id="ARBA00023237"/>
    </source>
</evidence>
<dbReference type="EMBL" id="JACSPP010000001">
    <property type="protein sequence ID" value="MBD8038941.1"/>
    <property type="molecule type" value="Genomic_DNA"/>
</dbReference>
<evidence type="ECO:0000256" key="4">
    <source>
        <dbReference type="ARBA" id="ARBA00023136"/>
    </source>
</evidence>
<dbReference type="Gene3D" id="1.25.40.390">
    <property type="match status" value="1"/>
</dbReference>
<evidence type="ECO:0000256" key="1">
    <source>
        <dbReference type="ARBA" id="ARBA00004442"/>
    </source>
</evidence>
<feature type="domain" description="RagB/SusD" evidence="6">
    <location>
        <begin position="266"/>
        <end position="506"/>
    </location>
</feature>
<organism evidence="8 9">
    <name type="scientific">Phocaeicola intestinalis</name>
    <dbReference type="NCBI Taxonomy" id="2762212"/>
    <lineage>
        <taxon>Bacteria</taxon>
        <taxon>Pseudomonadati</taxon>
        <taxon>Bacteroidota</taxon>
        <taxon>Bacteroidia</taxon>
        <taxon>Bacteroidales</taxon>
        <taxon>Bacteroidaceae</taxon>
        <taxon>Phocaeicola</taxon>
    </lineage>
</organism>
<name>A0ABR8Y407_9BACT</name>
<evidence type="ECO:0000256" key="2">
    <source>
        <dbReference type="ARBA" id="ARBA00006275"/>
    </source>
</evidence>
<reference evidence="8 9" key="1">
    <citation type="submission" date="2020-08" db="EMBL/GenBank/DDBJ databases">
        <title>A Genomic Blueprint of the Chicken Gut Microbiome.</title>
        <authorList>
            <person name="Gilroy R."/>
            <person name="Ravi A."/>
            <person name="Getino M."/>
            <person name="Pursley I."/>
            <person name="Horton D.L."/>
            <person name="Alikhan N.-F."/>
            <person name="Baker D."/>
            <person name="Gharbi K."/>
            <person name="Hall N."/>
            <person name="Watson M."/>
            <person name="Adriaenssens E.M."/>
            <person name="Foster-Nyarko E."/>
            <person name="Jarju S."/>
            <person name="Secka A."/>
            <person name="Antonio M."/>
            <person name="Oren A."/>
            <person name="Chaudhuri R."/>
            <person name="La Ragione R.M."/>
            <person name="Hildebrand F."/>
            <person name="Pallen M.J."/>
        </authorList>
    </citation>
    <scope>NUCLEOTIDE SEQUENCE [LARGE SCALE GENOMIC DNA]</scope>
    <source>
        <strain evidence="8 9">Sa1CVN1</strain>
    </source>
</reference>
<evidence type="ECO:0000256" key="3">
    <source>
        <dbReference type="ARBA" id="ARBA00022729"/>
    </source>
</evidence>
<proteinExistence type="inferred from homology"/>
<dbReference type="InterPro" id="IPR012944">
    <property type="entry name" value="SusD_RagB_dom"/>
</dbReference>
<evidence type="ECO:0000313" key="9">
    <source>
        <dbReference type="Proteomes" id="UP000620874"/>
    </source>
</evidence>
<keyword evidence="4" id="KW-0472">Membrane</keyword>
<evidence type="ECO:0000313" key="8">
    <source>
        <dbReference type="EMBL" id="MBD8038941.1"/>
    </source>
</evidence>
<keyword evidence="3" id="KW-0732">Signal</keyword>
<dbReference type="Proteomes" id="UP000620874">
    <property type="component" value="Unassembled WGS sequence"/>
</dbReference>
<comment type="similarity">
    <text evidence="2">Belongs to the SusD family.</text>
</comment>
<evidence type="ECO:0000259" key="6">
    <source>
        <dbReference type="Pfam" id="PF07980"/>
    </source>
</evidence>
<dbReference type="InterPro" id="IPR033985">
    <property type="entry name" value="SusD-like_N"/>
</dbReference>
<sequence>MRLLNNIKQITLVALLGIGMESCLDLDPVIYDKIIPENFYKTESDAKAAVTGIYSPLGSPGDIYGGWTETFWMINNLCADDMGTQRDDYEFMEKFQWNSTTYAAYKFYNMFVKEANRATLVIDDLQKSPIDDDVKKQYIAELQCIRGQYLFFLYDFYGTANVTTDVEILRHPENEIILERLPKDEFIKLIETDLKTAAEILPVSYDASEYGRLTKGAAYTILEKLYMQEKRWADAETYCRKIQGLGYELQRTYSSVFSIENERNNEIIWALPCQSETNGNGNTWTTHVLPPELPSFWTNSKVQRWNVYNMPWKYYDHHFQQPGDERAMAPSLITEFEYISNGETKLASRNNGYPNLVKGALPVKYPEDPTQISEKAGNDVVVYRYADVLLELAEAINEQKGPTQEAIGLVEQIRARAGIPNTIPTTATASKENFRDFILDERGRELYCEGHRRRDLIRHGKWIQSAVDQGYIPEGREADYKHMVLFPIPQEVIDESKGKIKQNEGY</sequence>
<feature type="domain" description="SusD-like N-terminal" evidence="7">
    <location>
        <begin position="80"/>
        <end position="227"/>
    </location>
</feature>